<dbReference type="CDD" id="cd12281">
    <property type="entry name" value="RRM1_TatSF1_like"/>
    <property type="match status" value="1"/>
</dbReference>
<dbReference type="InterPro" id="IPR034392">
    <property type="entry name" value="TatSF1-like_RRM1"/>
</dbReference>
<dbReference type="FunFam" id="3.30.70.330:FF:000105">
    <property type="entry name" value="HIV Tat-specific factor 1 homolog"/>
    <property type="match status" value="1"/>
</dbReference>
<organism evidence="9 10">
    <name type="scientific">Thamnocephalis sphaerospora</name>
    <dbReference type="NCBI Taxonomy" id="78915"/>
    <lineage>
        <taxon>Eukaryota</taxon>
        <taxon>Fungi</taxon>
        <taxon>Fungi incertae sedis</taxon>
        <taxon>Zoopagomycota</taxon>
        <taxon>Zoopagomycotina</taxon>
        <taxon>Zoopagomycetes</taxon>
        <taxon>Zoopagales</taxon>
        <taxon>Sigmoideomycetaceae</taxon>
        <taxon>Thamnocephalis</taxon>
    </lineage>
</organism>
<feature type="region of interest" description="Disordered" evidence="7">
    <location>
        <begin position="344"/>
        <end position="371"/>
    </location>
</feature>
<sequence length="371" mass="41458">MSSQTSSAAPSAPHAPGADAANWSQGNEVRFHAEMQKWIYTDAKDGIEYEYDEDKKAWFPMWNESLVSAQQSAYENQQQANDAPVASSEKRASESQVPAEAPRKKRKGNAGKEEKVVRPAGNTSVYVTGLPADVELDELVEFFAKCGVLMDDIATGGPKIKIYRSADGQAKGDALVTYYRPESVTLAVDLLDGTALRADQAGLVRVEEAVFEKTKPEGEQSGQSRPKVDKKQAQRQLKQMEKKLNWEEVTVKDKSHRFRKIVVLKHMFTPKEIDEDPTLLLDLKGDIRQEAEKLGEVTNVILYDKSPEGVCTVRFKDEEHAAACVKLMNGRFFGGQQVEAHIHDGKEKYERSSNKEEDAASASYEKWLEQE</sequence>
<dbReference type="InterPro" id="IPR034393">
    <property type="entry name" value="TatSF1-like"/>
</dbReference>
<feature type="domain" description="RRM" evidence="8">
    <location>
        <begin position="123"/>
        <end position="211"/>
    </location>
</feature>
<dbReference type="GO" id="GO:0000398">
    <property type="term" value="P:mRNA splicing, via spliceosome"/>
    <property type="evidence" value="ECO:0007669"/>
    <property type="project" value="InterPro"/>
</dbReference>
<dbReference type="GO" id="GO:0003723">
    <property type="term" value="F:RNA binding"/>
    <property type="evidence" value="ECO:0007669"/>
    <property type="project" value="UniProtKB-UniRule"/>
</dbReference>
<dbReference type="PANTHER" id="PTHR15608">
    <property type="entry name" value="SPLICING FACTOR U2AF-ASSOCIATED PROTEIN 2"/>
    <property type="match status" value="1"/>
</dbReference>
<dbReference type="Pfam" id="PF00076">
    <property type="entry name" value="RRM_1"/>
    <property type="match status" value="2"/>
</dbReference>
<dbReference type="OrthoDB" id="10258585at2759"/>
<evidence type="ECO:0000259" key="8">
    <source>
        <dbReference type="PROSITE" id="PS50102"/>
    </source>
</evidence>
<dbReference type="EMBL" id="KZ992561">
    <property type="protein sequence ID" value="RKP08887.1"/>
    <property type="molecule type" value="Genomic_DNA"/>
</dbReference>
<keyword evidence="4 6" id="KW-0694">RNA-binding</keyword>
<name>A0A4P9XS04_9FUNG</name>
<keyword evidence="10" id="KW-1185">Reference proteome</keyword>
<feature type="compositionally biased region" description="Basic and acidic residues" evidence="7">
    <location>
        <begin position="344"/>
        <end position="358"/>
    </location>
</feature>
<dbReference type="GO" id="GO:0005684">
    <property type="term" value="C:U2-type spliceosomal complex"/>
    <property type="evidence" value="ECO:0007669"/>
    <property type="project" value="TreeGrafter"/>
</dbReference>
<evidence type="ECO:0000256" key="6">
    <source>
        <dbReference type="PROSITE-ProRule" id="PRU00176"/>
    </source>
</evidence>
<reference evidence="10" key="1">
    <citation type="journal article" date="2018" name="Nat. Microbiol.">
        <title>Leveraging single-cell genomics to expand the fungal tree of life.</title>
        <authorList>
            <person name="Ahrendt S.R."/>
            <person name="Quandt C.A."/>
            <person name="Ciobanu D."/>
            <person name="Clum A."/>
            <person name="Salamov A."/>
            <person name="Andreopoulos B."/>
            <person name="Cheng J.F."/>
            <person name="Woyke T."/>
            <person name="Pelin A."/>
            <person name="Henrissat B."/>
            <person name="Reynolds N.K."/>
            <person name="Benny G.L."/>
            <person name="Smith M.E."/>
            <person name="James T.Y."/>
            <person name="Grigoriev I.V."/>
        </authorList>
    </citation>
    <scope>NUCLEOTIDE SEQUENCE [LARGE SCALE GENOMIC DNA]</scope>
    <source>
        <strain evidence="10">RSA 1356</strain>
    </source>
</reference>
<dbReference type="PANTHER" id="PTHR15608:SF0">
    <property type="entry name" value="HIV TAT-SPECIFIC FACTOR 1"/>
    <property type="match status" value="1"/>
</dbReference>
<dbReference type="PROSITE" id="PS50102">
    <property type="entry name" value="RRM"/>
    <property type="match status" value="1"/>
</dbReference>
<accession>A0A4P9XS04</accession>
<proteinExistence type="inferred from homology"/>
<evidence type="ECO:0000256" key="5">
    <source>
        <dbReference type="ARBA" id="ARBA00023187"/>
    </source>
</evidence>
<evidence type="ECO:0000256" key="4">
    <source>
        <dbReference type="ARBA" id="ARBA00022884"/>
    </source>
</evidence>
<dbReference type="SUPFAM" id="SSF54928">
    <property type="entry name" value="RNA-binding domain, RBD"/>
    <property type="match status" value="2"/>
</dbReference>
<evidence type="ECO:0000256" key="2">
    <source>
        <dbReference type="ARBA" id="ARBA00022664"/>
    </source>
</evidence>
<feature type="region of interest" description="Disordered" evidence="7">
    <location>
        <begin position="1"/>
        <end position="25"/>
    </location>
</feature>
<protein>
    <recommendedName>
        <fullName evidence="8">RRM domain-containing protein</fullName>
    </recommendedName>
</protein>
<dbReference type="STRING" id="78915.A0A4P9XS04"/>
<evidence type="ECO:0000256" key="1">
    <source>
        <dbReference type="ARBA" id="ARBA00007747"/>
    </source>
</evidence>
<dbReference type="Gene3D" id="3.30.70.330">
    <property type="match status" value="2"/>
</dbReference>
<dbReference type="InterPro" id="IPR012677">
    <property type="entry name" value="Nucleotide-bd_a/b_plait_sf"/>
</dbReference>
<comment type="similarity">
    <text evidence="1">Belongs to the HTATSF1 family.</text>
</comment>
<dbReference type="CDD" id="cd12282">
    <property type="entry name" value="RRM2_TatSF1_like"/>
    <property type="match status" value="1"/>
</dbReference>
<dbReference type="InterPro" id="IPR000504">
    <property type="entry name" value="RRM_dom"/>
</dbReference>
<dbReference type="SMART" id="SM00360">
    <property type="entry name" value="RRM"/>
    <property type="match status" value="2"/>
</dbReference>
<evidence type="ECO:0000313" key="10">
    <source>
        <dbReference type="Proteomes" id="UP000271241"/>
    </source>
</evidence>
<feature type="compositionally biased region" description="Low complexity" evidence="7">
    <location>
        <begin position="1"/>
        <end position="21"/>
    </location>
</feature>
<feature type="compositionally biased region" description="Polar residues" evidence="7">
    <location>
        <begin position="70"/>
        <end position="81"/>
    </location>
</feature>
<dbReference type="AlphaFoldDB" id="A0A4P9XS04"/>
<keyword evidence="5" id="KW-0508">mRNA splicing</keyword>
<evidence type="ECO:0000256" key="7">
    <source>
        <dbReference type="SAM" id="MobiDB-lite"/>
    </source>
</evidence>
<evidence type="ECO:0000256" key="3">
    <source>
        <dbReference type="ARBA" id="ARBA00022737"/>
    </source>
</evidence>
<dbReference type="FunFam" id="3.30.70.330:FF:000329">
    <property type="entry name" value="splicing factor U2AF-associated protein 2"/>
    <property type="match status" value="1"/>
</dbReference>
<feature type="region of interest" description="Disordered" evidence="7">
    <location>
        <begin position="70"/>
        <end position="117"/>
    </location>
</feature>
<keyword evidence="2" id="KW-0507">mRNA processing</keyword>
<evidence type="ECO:0000313" key="9">
    <source>
        <dbReference type="EMBL" id="RKP08887.1"/>
    </source>
</evidence>
<gene>
    <name evidence="9" type="ORF">THASP1DRAFT_29324</name>
</gene>
<keyword evidence="3" id="KW-0677">Repeat</keyword>
<feature type="region of interest" description="Disordered" evidence="7">
    <location>
        <begin position="213"/>
        <end position="234"/>
    </location>
</feature>
<dbReference type="Proteomes" id="UP000271241">
    <property type="component" value="Unassembled WGS sequence"/>
</dbReference>
<dbReference type="InterPro" id="IPR035979">
    <property type="entry name" value="RBD_domain_sf"/>
</dbReference>
<dbReference type="GO" id="GO:0005686">
    <property type="term" value="C:U2 snRNP"/>
    <property type="evidence" value="ECO:0007669"/>
    <property type="project" value="TreeGrafter"/>
</dbReference>